<dbReference type="GO" id="GO:0016881">
    <property type="term" value="F:acid-amino acid ligase activity"/>
    <property type="evidence" value="ECO:0007669"/>
    <property type="project" value="InterPro"/>
</dbReference>
<dbReference type="Gene3D" id="3.90.190.20">
    <property type="entry name" value="Mur ligase, C-terminal domain"/>
    <property type="match status" value="1"/>
</dbReference>
<dbReference type="AlphaFoldDB" id="A0A2S9Q455"/>
<keyword evidence="4" id="KW-1133">Transmembrane helix</keyword>
<gene>
    <name evidence="7" type="ORF">C5L14_28875</name>
</gene>
<dbReference type="InterPro" id="IPR051046">
    <property type="entry name" value="MurCDEF_CellWall_CoF430Synth"/>
</dbReference>
<feature type="transmembrane region" description="Helical" evidence="4">
    <location>
        <begin position="79"/>
        <end position="97"/>
    </location>
</feature>
<sequence length="540" mass="58600">MLETLAPVLNSPYLAAALVLAAFIPFAWKRFLTYLHIFQQEEYDGRRFLHWLFYNVVVDTKASLAIVLLSVMAKLYPSPAAVLALFIAVILLVVARRERDPRQTGKKKLAMTQRATRILRVAFALVLVIGLIGLGFGVAPVWVVLLIQLIPFALVAAVMILQPGENRIQQGFWNEAHEKLKRLSPVVVGVTGSYGKTSTKHILGHLLESAGSALITPGSVNTPMGIARIVRERLEPYHRHFVVEMGAYGPGSIERLCRLAPPDIAVVTAVGAAHYERFKSLDTVAKTKFELPTAAIARGGKAIINDAVLAFKDARDFTDAHRASMVLVGNGEGSEARINAVTQEKDGLKVSLTYLGKDYQLSAPLYGLHHGSNMAIAFVTALAMGIDAETAEIAMRSTPQISHRLEVKRQADGTVIVDDAYNSNPAGFASALEILPLLVSGEGRRILVTPGMVELGAAHAEEHRKIGTKAGETVDILLAVAPDRIRDFIDAYKAAKPDGQVVECASFAAAQAWMGGNLKAGDVVLLENDLPDLYERQLRL</sequence>
<keyword evidence="4" id="KW-0812">Transmembrane</keyword>
<dbReference type="SUPFAM" id="SSF53623">
    <property type="entry name" value="MurD-like peptide ligases, catalytic domain"/>
    <property type="match status" value="1"/>
</dbReference>
<organism evidence="7 8">
    <name type="scientific">Labrys okinawensis</name>
    <dbReference type="NCBI Taxonomy" id="346911"/>
    <lineage>
        <taxon>Bacteria</taxon>
        <taxon>Pseudomonadati</taxon>
        <taxon>Pseudomonadota</taxon>
        <taxon>Alphaproteobacteria</taxon>
        <taxon>Hyphomicrobiales</taxon>
        <taxon>Xanthobacteraceae</taxon>
        <taxon>Labrys</taxon>
    </lineage>
</organism>
<feature type="domain" description="Mur ligase C-terminal" evidence="5">
    <location>
        <begin position="403"/>
        <end position="526"/>
    </location>
</feature>
<keyword evidence="2" id="KW-0547">Nucleotide-binding</keyword>
<dbReference type="InterPro" id="IPR036615">
    <property type="entry name" value="Mur_ligase_C_dom_sf"/>
</dbReference>
<protein>
    <submittedName>
        <fullName evidence="7">UDP-N-acetylmuramoyl-tripeptide--D-alanyl-D-alanine ligase</fullName>
    </submittedName>
</protein>
<keyword evidence="4" id="KW-0472">Membrane</keyword>
<dbReference type="Gene3D" id="3.40.1190.10">
    <property type="entry name" value="Mur-like, catalytic domain"/>
    <property type="match status" value="1"/>
</dbReference>
<dbReference type="SUPFAM" id="SSF53244">
    <property type="entry name" value="MurD-like peptide ligases, peptide-binding domain"/>
    <property type="match status" value="1"/>
</dbReference>
<evidence type="ECO:0000313" key="8">
    <source>
        <dbReference type="Proteomes" id="UP000237682"/>
    </source>
</evidence>
<evidence type="ECO:0000256" key="3">
    <source>
        <dbReference type="ARBA" id="ARBA00022840"/>
    </source>
</evidence>
<evidence type="ECO:0000259" key="5">
    <source>
        <dbReference type="Pfam" id="PF02875"/>
    </source>
</evidence>
<evidence type="ECO:0000256" key="4">
    <source>
        <dbReference type="SAM" id="Phobius"/>
    </source>
</evidence>
<dbReference type="Proteomes" id="UP000237682">
    <property type="component" value="Unassembled WGS sequence"/>
</dbReference>
<keyword evidence="1 7" id="KW-0436">Ligase</keyword>
<dbReference type="InterPro" id="IPR036565">
    <property type="entry name" value="Mur-like_cat_sf"/>
</dbReference>
<dbReference type="GO" id="GO:0005524">
    <property type="term" value="F:ATP binding"/>
    <property type="evidence" value="ECO:0007669"/>
    <property type="project" value="UniProtKB-KW"/>
</dbReference>
<name>A0A2S9Q455_9HYPH</name>
<accession>A0A2S9Q455</accession>
<evidence type="ECO:0000256" key="2">
    <source>
        <dbReference type="ARBA" id="ARBA00022741"/>
    </source>
</evidence>
<dbReference type="OrthoDB" id="9801978at2"/>
<dbReference type="InterPro" id="IPR013221">
    <property type="entry name" value="Mur_ligase_cen"/>
</dbReference>
<reference evidence="7 8" key="1">
    <citation type="submission" date="2018-02" db="EMBL/GenBank/DDBJ databases">
        <title>Whole genome sequencing of endophytic bacterium.</title>
        <authorList>
            <person name="Eedara R."/>
            <person name="Podile A.R."/>
        </authorList>
    </citation>
    <scope>NUCLEOTIDE SEQUENCE [LARGE SCALE GENOMIC DNA]</scope>
    <source>
        <strain evidence="7 8">RP1T</strain>
    </source>
</reference>
<evidence type="ECO:0000259" key="6">
    <source>
        <dbReference type="Pfam" id="PF08245"/>
    </source>
</evidence>
<feature type="domain" description="Mur ligase central" evidence="6">
    <location>
        <begin position="190"/>
        <end position="380"/>
    </location>
</feature>
<evidence type="ECO:0000313" key="7">
    <source>
        <dbReference type="EMBL" id="PRH84090.1"/>
    </source>
</evidence>
<dbReference type="PANTHER" id="PTHR43024">
    <property type="entry name" value="UDP-N-ACETYLMURAMOYL-TRIPEPTIDE--D-ALANYL-D-ALANINE LIGASE"/>
    <property type="match status" value="1"/>
</dbReference>
<dbReference type="Pfam" id="PF02875">
    <property type="entry name" value="Mur_ligase_C"/>
    <property type="match status" value="1"/>
</dbReference>
<comment type="caution">
    <text evidence="7">The sequence shown here is derived from an EMBL/GenBank/DDBJ whole genome shotgun (WGS) entry which is preliminary data.</text>
</comment>
<dbReference type="Pfam" id="PF08245">
    <property type="entry name" value="Mur_ligase_M"/>
    <property type="match status" value="1"/>
</dbReference>
<keyword evidence="8" id="KW-1185">Reference proteome</keyword>
<dbReference type="PANTHER" id="PTHR43024:SF1">
    <property type="entry name" value="UDP-N-ACETYLMURAMOYL-TRIPEPTIDE--D-ALANYL-D-ALANINE LIGASE"/>
    <property type="match status" value="1"/>
</dbReference>
<dbReference type="InterPro" id="IPR004101">
    <property type="entry name" value="Mur_ligase_C"/>
</dbReference>
<feature type="transmembrane region" description="Helical" evidence="4">
    <location>
        <begin position="52"/>
        <end position="73"/>
    </location>
</feature>
<proteinExistence type="predicted"/>
<evidence type="ECO:0000256" key="1">
    <source>
        <dbReference type="ARBA" id="ARBA00022598"/>
    </source>
</evidence>
<keyword evidence="3" id="KW-0067">ATP-binding</keyword>
<feature type="transmembrane region" description="Helical" evidence="4">
    <location>
        <begin position="12"/>
        <end position="31"/>
    </location>
</feature>
<feature type="transmembrane region" description="Helical" evidence="4">
    <location>
        <begin position="118"/>
        <end position="136"/>
    </location>
</feature>
<dbReference type="EMBL" id="PUEJ01000016">
    <property type="protein sequence ID" value="PRH84090.1"/>
    <property type="molecule type" value="Genomic_DNA"/>
</dbReference>